<comment type="caution">
    <text evidence="2">The sequence shown here is derived from an EMBL/GenBank/DDBJ whole genome shotgun (WGS) entry which is preliminary data.</text>
</comment>
<evidence type="ECO:0000313" key="2">
    <source>
        <dbReference type="EMBL" id="GFT20262.1"/>
    </source>
</evidence>
<feature type="chain" id="PRO_5036455421" evidence="1">
    <location>
        <begin position="19"/>
        <end position="129"/>
    </location>
</feature>
<gene>
    <name evidence="2" type="ORF">NPIL_58351</name>
</gene>
<proteinExistence type="predicted"/>
<accession>A0A8X6NM90</accession>
<keyword evidence="1" id="KW-0732">Signal</keyword>
<feature type="signal peptide" evidence="1">
    <location>
        <begin position="1"/>
        <end position="18"/>
    </location>
</feature>
<reference evidence="2" key="1">
    <citation type="submission" date="2020-08" db="EMBL/GenBank/DDBJ databases">
        <title>Multicomponent nature underlies the extraordinary mechanical properties of spider dragline silk.</title>
        <authorList>
            <person name="Kono N."/>
            <person name="Nakamura H."/>
            <person name="Mori M."/>
            <person name="Yoshida Y."/>
            <person name="Ohtoshi R."/>
            <person name="Malay A.D."/>
            <person name="Moran D.A.P."/>
            <person name="Tomita M."/>
            <person name="Numata K."/>
            <person name="Arakawa K."/>
        </authorList>
    </citation>
    <scope>NUCLEOTIDE SEQUENCE</scope>
</reference>
<dbReference type="Proteomes" id="UP000887013">
    <property type="component" value="Unassembled WGS sequence"/>
</dbReference>
<dbReference type="AlphaFoldDB" id="A0A8X6NM90"/>
<name>A0A8X6NM90_NEPPI</name>
<keyword evidence="3" id="KW-1185">Reference proteome</keyword>
<sequence>MKVLSKLLFLIYWRVKKCEVCANNSCNRSRNKLQVHTDFGAAQDQSSAFPSSAERNMISLSVIQKRKSSGMGRVFFIITSTAVPGGRTMQSQECEEGKVPSTAEIPCGSSRPFTRLLSLLLRGTRLGFL</sequence>
<protein>
    <submittedName>
        <fullName evidence="2">Uncharacterized protein</fullName>
    </submittedName>
</protein>
<evidence type="ECO:0000256" key="1">
    <source>
        <dbReference type="SAM" id="SignalP"/>
    </source>
</evidence>
<organism evidence="2 3">
    <name type="scientific">Nephila pilipes</name>
    <name type="common">Giant wood spider</name>
    <name type="synonym">Nephila maculata</name>
    <dbReference type="NCBI Taxonomy" id="299642"/>
    <lineage>
        <taxon>Eukaryota</taxon>
        <taxon>Metazoa</taxon>
        <taxon>Ecdysozoa</taxon>
        <taxon>Arthropoda</taxon>
        <taxon>Chelicerata</taxon>
        <taxon>Arachnida</taxon>
        <taxon>Araneae</taxon>
        <taxon>Araneomorphae</taxon>
        <taxon>Entelegynae</taxon>
        <taxon>Araneoidea</taxon>
        <taxon>Nephilidae</taxon>
        <taxon>Nephila</taxon>
    </lineage>
</organism>
<dbReference type="EMBL" id="BMAW01059244">
    <property type="protein sequence ID" value="GFT20262.1"/>
    <property type="molecule type" value="Genomic_DNA"/>
</dbReference>
<evidence type="ECO:0000313" key="3">
    <source>
        <dbReference type="Proteomes" id="UP000887013"/>
    </source>
</evidence>